<comment type="caution">
    <text evidence="3">The sequence shown here is derived from an EMBL/GenBank/DDBJ whole genome shotgun (WGS) entry which is preliminary data.</text>
</comment>
<accession>A0A3L6L8T3</accession>
<feature type="region of interest" description="Disordered" evidence="1">
    <location>
        <begin position="460"/>
        <end position="479"/>
    </location>
</feature>
<dbReference type="GO" id="GO:0016887">
    <property type="term" value="F:ATP hydrolysis activity"/>
    <property type="evidence" value="ECO:0007669"/>
    <property type="project" value="InterPro"/>
</dbReference>
<gene>
    <name evidence="3" type="ORF">DPX39_050026200</name>
</gene>
<proteinExistence type="predicted"/>
<name>A0A3L6L8T3_9TRYP</name>
<dbReference type="InterPro" id="IPR038973">
    <property type="entry name" value="MutL/Mlh/Pms-like"/>
</dbReference>
<dbReference type="GO" id="GO:0005524">
    <property type="term" value="F:ATP binding"/>
    <property type="evidence" value="ECO:0007669"/>
    <property type="project" value="InterPro"/>
</dbReference>
<dbReference type="PANTHER" id="PTHR10073:SF52">
    <property type="entry name" value="MISMATCH REPAIR ENDONUCLEASE PMS2"/>
    <property type="match status" value="1"/>
</dbReference>
<dbReference type="GO" id="GO:0006298">
    <property type="term" value="P:mismatch repair"/>
    <property type="evidence" value="ECO:0007669"/>
    <property type="project" value="InterPro"/>
</dbReference>
<dbReference type="InterPro" id="IPR014790">
    <property type="entry name" value="MutL_C"/>
</dbReference>
<evidence type="ECO:0000256" key="1">
    <source>
        <dbReference type="SAM" id="MobiDB-lite"/>
    </source>
</evidence>
<feature type="domain" description="MutL C-terminal dimerisation" evidence="2">
    <location>
        <begin position="604"/>
        <end position="833"/>
    </location>
</feature>
<dbReference type="Proteomes" id="UP000266743">
    <property type="component" value="Chromosome 5"/>
</dbReference>
<dbReference type="PANTHER" id="PTHR10073">
    <property type="entry name" value="DNA MISMATCH REPAIR PROTEIN MLH, PMS, MUTL"/>
    <property type="match status" value="1"/>
</dbReference>
<dbReference type="GO" id="GO:0032389">
    <property type="term" value="C:MutLalpha complex"/>
    <property type="evidence" value="ECO:0007669"/>
    <property type="project" value="TreeGrafter"/>
</dbReference>
<dbReference type="InterPro" id="IPR042120">
    <property type="entry name" value="MutL_C_dimsub"/>
</dbReference>
<reference evidence="3 4" key="1">
    <citation type="submission" date="2018-09" db="EMBL/GenBank/DDBJ databases">
        <title>whole genome sequence of T. equiperdum IVM-t1 strain.</title>
        <authorList>
            <person name="Suganuma K."/>
        </authorList>
    </citation>
    <scope>NUCLEOTIDE SEQUENCE [LARGE SCALE GENOMIC DNA]</scope>
    <source>
        <strain evidence="3 4">IVM-t1</strain>
    </source>
</reference>
<protein>
    <recommendedName>
        <fullName evidence="2">MutL C-terminal dimerisation domain-containing protein</fullName>
    </recommendedName>
</protein>
<dbReference type="Gene3D" id="3.30.1540.20">
    <property type="entry name" value="MutL, C-terminal domain, dimerisation subdomain"/>
    <property type="match status" value="1"/>
</dbReference>
<dbReference type="EMBL" id="QSBY01000005">
    <property type="protein sequence ID" value="RHW72598.1"/>
    <property type="molecule type" value="Genomic_DNA"/>
</dbReference>
<evidence type="ECO:0000313" key="3">
    <source>
        <dbReference type="EMBL" id="RHW72598.1"/>
    </source>
</evidence>
<dbReference type="SUPFAM" id="SSF118116">
    <property type="entry name" value="DNA mismatch repair protein MutL"/>
    <property type="match status" value="1"/>
</dbReference>
<dbReference type="SMART" id="SM00853">
    <property type="entry name" value="MutL_C"/>
    <property type="match status" value="1"/>
</dbReference>
<dbReference type="InterPro" id="IPR037198">
    <property type="entry name" value="MutL_C_sf"/>
</dbReference>
<dbReference type="AlphaFoldDB" id="A0A3L6L8T3"/>
<dbReference type="GO" id="GO:0140664">
    <property type="term" value="F:ATP-dependent DNA damage sensor activity"/>
    <property type="evidence" value="ECO:0007669"/>
    <property type="project" value="InterPro"/>
</dbReference>
<evidence type="ECO:0000313" key="4">
    <source>
        <dbReference type="Proteomes" id="UP000266743"/>
    </source>
</evidence>
<evidence type="ECO:0000259" key="2">
    <source>
        <dbReference type="SMART" id="SM00853"/>
    </source>
</evidence>
<organism evidence="3 4">
    <name type="scientific">Trypanosoma brucei equiperdum</name>
    <dbReference type="NCBI Taxonomy" id="630700"/>
    <lineage>
        <taxon>Eukaryota</taxon>
        <taxon>Discoba</taxon>
        <taxon>Euglenozoa</taxon>
        <taxon>Kinetoplastea</taxon>
        <taxon>Metakinetoplastina</taxon>
        <taxon>Trypanosomatida</taxon>
        <taxon>Trypanosomatidae</taxon>
        <taxon>Trypanosoma</taxon>
    </lineage>
</organism>
<sequence>MLMETKFRGGSPSPPSACTPERGICTTIGPLGAFDAARVRAAHYLPTFAVAVEAAYQFLRLLGVGSVARHIRVVADPRDLNFLLDLLFELPPCCSRVENVKQISLEGDDAIDAASLAHLTVVSQEVKLRVNVEVLAERSCAGVPSPPHHACVLYEGRWTSCSPLKGKDVLSEVLIPIGERAEQWCRCSCADRIAKCSSLIKLQCEVIGLFCNMPVRRRIALQSRGGFNNRMRSERQAVVMVVYRVAAERILAPFYLLPQGGGRRATSVYLRLSDVIAEGGRAAYDTASVVFIGASRSGDGAGVDSLVKRKREYAHAGGESETLSTVYRLLQAFLPHLSQLAVALGLGNNAETLCLREVVVARAKFAMVYHAPHCETHVGTGLCRHAYNCLGSVLILSADPVSGECYVVDERHRVYRHLATLPKSLHPLFVFVDGKLLEGRDAQLKRMFQAVVQQHVPGVGRIPHRANGNNPKRGSDEDDLPTVRKVLTKTEGKESHNAVATGVRVSFLARQLASTVSVPATSRAIGGINAAAASVPRRTPFCPYALMKPVPSVDTLPRARTAMPVAPKPSCIVPRIFRCPVVWRGGEAPDENEPIICPFRGNHFLAQWDRKFLLLDTGDAAGLNDTASTECNEQLLPSARATATESRHSPIPPKLFITDQHAIHERLRLEYFLAHAESYVEPQPSLTTFPVKIPHDMRHCVAAYEGALKRWGWRFSHNTPQPNLACFPEATIDFPDTPCPRKLFDTITQWPCLTLEGHRLVLDTVCALRQTLEEIAAVFPASHVSALRATNTPEGDNCERHRRHHEFRVIPSAVLQFFVTRSCRGAIMFGDRIKDEHAKLLVDSLRAVGQYSVCSHGRPSFAVVRRREG</sequence>